<dbReference type="WBParaSite" id="L893_g8637.t1">
    <property type="protein sequence ID" value="L893_g8637.t1"/>
    <property type="gene ID" value="L893_g8637"/>
</dbReference>
<feature type="compositionally biased region" description="Basic and acidic residues" evidence="1">
    <location>
        <begin position="56"/>
        <end position="65"/>
    </location>
</feature>
<organism evidence="2 3">
    <name type="scientific">Steinernema glaseri</name>
    <dbReference type="NCBI Taxonomy" id="37863"/>
    <lineage>
        <taxon>Eukaryota</taxon>
        <taxon>Metazoa</taxon>
        <taxon>Ecdysozoa</taxon>
        <taxon>Nematoda</taxon>
        <taxon>Chromadorea</taxon>
        <taxon>Rhabditida</taxon>
        <taxon>Tylenchina</taxon>
        <taxon>Panagrolaimomorpha</taxon>
        <taxon>Strongyloidoidea</taxon>
        <taxon>Steinernematidae</taxon>
        <taxon>Steinernema</taxon>
    </lineage>
</organism>
<proteinExistence type="predicted"/>
<protein>
    <submittedName>
        <fullName evidence="3">Uncharacterized protein</fullName>
    </submittedName>
</protein>
<evidence type="ECO:0000313" key="2">
    <source>
        <dbReference type="Proteomes" id="UP000095287"/>
    </source>
</evidence>
<name>A0A1I8ASL4_9BILA</name>
<feature type="compositionally biased region" description="Basic and acidic residues" evidence="1">
    <location>
        <begin position="74"/>
        <end position="86"/>
    </location>
</feature>
<sequence>MSISAHWRAPRKRTRDERDLANHVVVVEEEEEQKENLASTSTYEEKQEAIEEDNDDSGKERRADDVIMEEEGVQEEKMDVRPKSHESAVSSSLGRRKLTPKRLNQRRRCYSESFPPNDAAVLIQSEDDLLYGPQLLLDESALQEGHQIPMFDADDIDNILGDLETLNIS</sequence>
<feature type="compositionally biased region" description="Basic residues" evidence="1">
    <location>
        <begin position="94"/>
        <end position="104"/>
    </location>
</feature>
<dbReference type="Proteomes" id="UP000095287">
    <property type="component" value="Unplaced"/>
</dbReference>
<feature type="region of interest" description="Disordered" evidence="1">
    <location>
        <begin position="1"/>
        <end position="104"/>
    </location>
</feature>
<evidence type="ECO:0000256" key="1">
    <source>
        <dbReference type="SAM" id="MobiDB-lite"/>
    </source>
</evidence>
<evidence type="ECO:0000313" key="3">
    <source>
        <dbReference type="WBParaSite" id="L893_g8637.t1"/>
    </source>
</evidence>
<dbReference type="AlphaFoldDB" id="A0A1I8ASL4"/>
<reference evidence="3" key="1">
    <citation type="submission" date="2016-11" db="UniProtKB">
        <authorList>
            <consortium name="WormBaseParasite"/>
        </authorList>
    </citation>
    <scope>IDENTIFICATION</scope>
</reference>
<keyword evidence="2" id="KW-1185">Reference proteome</keyword>
<accession>A0A1I8ASL4</accession>